<name>A0A972FJK8_9FLAO</name>
<dbReference type="Proteomes" id="UP000712080">
    <property type="component" value="Unassembled WGS sequence"/>
</dbReference>
<dbReference type="InterPro" id="IPR030395">
    <property type="entry name" value="GP_PDE_dom"/>
</dbReference>
<reference evidence="2" key="1">
    <citation type="submission" date="2020-02" db="EMBL/GenBank/DDBJ databases">
        <title>Flavobacterium sp. genome.</title>
        <authorList>
            <person name="Jung H.S."/>
            <person name="Baek J.H."/>
            <person name="Jeon C.O."/>
        </authorList>
    </citation>
    <scope>NUCLEOTIDE SEQUENCE</scope>
    <source>
        <strain evidence="2">SE-s28</strain>
    </source>
</reference>
<comment type="caution">
    <text evidence="2">The sequence shown here is derived from an EMBL/GenBank/DDBJ whole genome shotgun (WGS) entry which is preliminary data.</text>
</comment>
<proteinExistence type="predicted"/>
<keyword evidence="3" id="KW-1185">Reference proteome</keyword>
<dbReference type="PROSITE" id="PS51704">
    <property type="entry name" value="GP_PDE"/>
    <property type="match status" value="1"/>
</dbReference>
<dbReference type="InterPro" id="IPR017946">
    <property type="entry name" value="PLC-like_Pdiesterase_TIM-brl"/>
</dbReference>
<evidence type="ECO:0000259" key="1">
    <source>
        <dbReference type="PROSITE" id="PS51704"/>
    </source>
</evidence>
<dbReference type="SUPFAM" id="SSF51695">
    <property type="entry name" value="PLC-like phosphodiesterases"/>
    <property type="match status" value="1"/>
</dbReference>
<dbReference type="AlphaFoldDB" id="A0A972FJK8"/>
<dbReference type="PANTHER" id="PTHR46211">
    <property type="entry name" value="GLYCEROPHOSPHORYL DIESTER PHOSPHODIESTERASE"/>
    <property type="match status" value="1"/>
</dbReference>
<dbReference type="PANTHER" id="PTHR46211:SF1">
    <property type="entry name" value="GLYCEROPHOSPHODIESTER PHOSPHODIESTERASE, CYTOPLASMIC"/>
    <property type="match status" value="1"/>
</dbReference>
<organism evidence="2 3">
    <name type="scientific">Flavobacterium silvaticum</name>
    <dbReference type="NCBI Taxonomy" id="1852020"/>
    <lineage>
        <taxon>Bacteria</taxon>
        <taxon>Pseudomonadati</taxon>
        <taxon>Bacteroidota</taxon>
        <taxon>Flavobacteriia</taxon>
        <taxon>Flavobacteriales</taxon>
        <taxon>Flavobacteriaceae</taxon>
        <taxon>Flavobacterium</taxon>
    </lineage>
</organism>
<evidence type="ECO:0000313" key="2">
    <source>
        <dbReference type="EMBL" id="NMH27151.1"/>
    </source>
</evidence>
<accession>A0A972FJK8</accession>
<evidence type="ECO:0000313" key="3">
    <source>
        <dbReference type="Proteomes" id="UP000712080"/>
    </source>
</evidence>
<feature type="domain" description="GP-PDE" evidence="1">
    <location>
        <begin position="1"/>
        <end position="224"/>
    </location>
</feature>
<dbReference type="GO" id="GO:0006629">
    <property type="term" value="P:lipid metabolic process"/>
    <property type="evidence" value="ECO:0007669"/>
    <property type="project" value="InterPro"/>
</dbReference>
<dbReference type="Pfam" id="PF03009">
    <property type="entry name" value="GDPD"/>
    <property type="match status" value="1"/>
</dbReference>
<gene>
    <name evidence="2" type="ORF">G6047_03830</name>
</gene>
<dbReference type="EMBL" id="JAAMPU010000099">
    <property type="protein sequence ID" value="NMH27151.1"/>
    <property type="molecule type" value="Genomic_DNA"/>
</dbReference>
<dbReference type="RefSeq" id="WP_169526158.1">
    <property type="nucleotide sequence ID" value="NZ_JAAMPU010000099.1"/>
</dbReference>
<sequence length="224" mass="24916">MKKIAHRGAKGHTSENTIAAFGMAIDMGSDGIELDVHLSSDGELIVFHDETTDRLTGQSGHIESFDSKAIAALNVDGLHPIPTLREALDFIGTNCFINIELKTEKTVVPVIELLTDLVSNGADYNQYLVSCFDWSALQYIHDKMPQIPLGVLTETDLDLAIGFAKTIKATAIHPYFHLLTRENVTNMQQLGFKVYTWTVNEFEDLERMKSFGVDGIITDFPDRL</sequence>
<dbReference type="Gene3D" id="3.20.20.190">
    <property type="entry name" value="Phosphatidylinositol (PI) phosphodiesterase"/>
    <property type="match status" value="1"/>
</dbReference>
<dbReference type="GO" id="GO:0008081">
    <property type="term" value="F:phosphoric diester hydrolase activity"/>
    <property type="evidence" value="ECO:0007669"/>
    <property type="project" value="InterPro"/>
</dbReference>
<protein>
    <submittedName>
        <fullName evidence="2">Glycerophosphodiester phosphodiesterase</fullName>
    </submittedName>
</protein>